<feature type="compositionally biased region" description="Basic and acidic residues" evidence="1">
    <location>
        <begin position="38"/>
        <end position="55"/>
    </location>
</feature>
<feature type="compositionally biased region" description="Acidic residues" evidence="1">
    <location>
        <begin position="17"/>
        <end position="37"/>
    </location>
</feature>
<feature type="region of interest" description="Disordered" evidence="1">
    <location>
        <begin position="1"/>
        <end position="56"/>
    </location>
</feature>
<reference evidence="2" key="1">
    <citation type="submission" date="2023-12" db="EMBL/GenBank/DDBJ databases">
        <title>Genome assembly of Anisodus tanguticus.</title>
        <authorList>
            <person name="Wang Y.-J."/>
        </authorList>
    </citation>
    <scope>NUCLEOTIDE SEQUENCE</scope>
    <source>
        <strain evidence="2">KB-2021</strain>
        <tissue evidence="2">Leaf</tissue>
    </source>
</reference>
<evidence type="ECO:0000313" key="3">
    <source>
        <dbReference type="Proteomes" id="UP001291623"/>
    </source>
</evidence>
<keyword evidence="3" id="KW-1185">Reference proteome</keyword>
<gene>
    <name evidence="2" type="ORF">RND71_017848</name>
</gene>
<accession>A0AAE1S3L8</accession>
<name>A0AAE1S3L8_9SOLA</name>
<dbReference type="AlphaFoldDB" id="A0AAE1S3L8"/>
<organism evidence="2 3">
    <name type="scientific">Anisodus tanguticus</name>
    <dbReference type="NCBI Taxonomy" id="243964"/>
    <lineage>
        <taxon>Eukaryota</taxon>
        <taxon>Viridiplantae</taxon>
        <taxon>Streptophyta</taxon>
        <taxon>Embryophyta</taxon>
        <taxon>Tracheophyta</taxon>
        <taxon>Spermatophyta</taxon>
        <taxon>Magnoliopsida</taxon>
        <taxon>eudicotyledons</taxon>
        <taxon>Gunneridae</taxon>
        <taxon>Pentapetalae</taxon>
        <taxon>asterids</taxon>
        <taxon>lamiids</taxon>
        <taxon>Solanales</taxon>
        <taxon>Solanaceae</taxon>
        <taxon>Solanoideae</taxon>
        <taxon>Hyoscyameae</taxon>
        <taxon>Anisodus</taxon>
    </lineage>
</organism>
<evidence type="ECO:0000256" key="1">
    <source>
        <dbReference type="SAM" id="MobiDB-lite"/>
    </source>
</evidence>
<dbReference type="Proteomes" id="UP001291623">
    <property type="component" value="Unassembled WGS sequence"/>
</dbReference>
<proteinExistence type="predicted"/>
<comment type="caution">
    <text evidence="2">The sequence shown here is derived from an EMBL/GenBank/DDBJ whole genome shotgun (WGS) entry which is preliminary data.</text>
</comment>
<evidence type="ECO:0000313" key="2">
    <source>
        <dbReference type="EMBL" id="KAK4362607.1"/>
    </source>
</evidence>
<sequence length="91" mass="10404">MEDGVSIAKILNAPPVVEDEEADEVQEEETDEVQEEEEKNRIASRDKKLKFKESSQMEGQGNIVLSTIRGWDPENASKITEHIWIQHQGKK</sequence>
<dbReference type="EMBL" id="JAVYJV010000009">
    <property type="protein sequence ID" value="KAK4362607.1"/>
    <property type="molecule type" value="Genomic_DNA"/>
</dbReference>
<protein>
    <submittedName>
        <fullName evidence="2">Uncharacterized protein</fullName>
    </submittedName>
</protein>